<keyword evidence="2" id="KW-1185">Reference proteome</keyword>
<dbReference type="AlphaFoldDB" id="A0A914WP36"/>
<reference evidence="3" key="1">
    <citation type="submission" date="2022-11" db="UniProtKB">
        <authorList>
            <consortium name="WormBaseParasite"/>
        </authorList>
    </citation>
    <scope>IDENTIFICATION</scope>
</reference>
<evidence type="ECO:0000313" key="3">
    <source>
        <dbReference type="WBParaSite" id="PSAMB.scaffold4744size13664.g25077.t1"/>
    </source>
</evidence>
<evidence type="ECO:0000256" key="1">
    <source>
        <dbReference type="SAM" id="MobiDB-lite"/>
    </source>
</evidence>
<dbReference type="WBParaSite" id="PSAMB.scaffold4744size13664.g25077.t1">
    <property type="protein sequence ID" value="PSAMB.scaffold4744size13664.g25077.t1"/>
    <property type="gene ID" value="PSAMB.scaffold4744size13664.g25077"/>
</dbReference>
<organism evidence="2 3">
    <name type="scientific">Plectus sambesii</name>
    <dbReference type="NCBI Taxonomy" id="2011161"/>
    <lineage>
        <taxon>Eukaryota</taxon>
        <taxon>Metazoa</taxon>
        <taxon>Ecdysozoa</taxon>
        <taxon>Nematoda</taxon>
        <taxon>Chromadorea</taxon>
        <taxon>Plectida</taxon>
        <taxon>Plectina</taxon>
        <taxon>Plectoidea</taxon>
        <taxon>Plectidae</taxon>
        <taxon>Plectus</taxon>
    </lineage>
</organism>
<name>A0A914WP36_9BILA</name>
<protein>
    <submittedName>
        <fullName evidence="3">Uncharacterized protein</fullName>
    </submittedName>
</protein>
<sequence>MAITADDSGGAGGPVGYGNGRRRNCFLARCASNFARWRAPGTALIGRPSTSFPRSALFRTRPPPRRRRRRRLTHYHQLQQRGGASIDDCAQTTRDWRPVCCV</sequence>
<proteinExistence type="predicted"/>
<accession>A0A914WP36</accession>
<dbReference type="Proteomes" id="UP000887566">
    <property type="component" value="Unplaced"/>
</dbReference>
<evidence type="ECO:0000313" key="2">
    <source>
        <dbReference type="Proteomes" id="UP000887566"/>
    </source>
</evidence>
<feature type="region of interest" description="Disordered" evidence="1">
    <location>
        <begin position="47"/>
        <end position="68"/>
    </location>
</feature>